<organism evidence="3 4">
    <name type="scientific">Cyphellophora europaea (strain CBS 101466)</name>
    <name type="common">Phialophora europaea</name>
    <dbReference type="NCBI Taxonomy" id="1220924"/>
    <lineage>
        <taxon>Eukaryota</taxon>
        <taxon>Fungi</taxon>
        <taxon>Dikarya</taxon>
        <taxon>Ascomycota</taxon>
        <taxon>Pezizomycotina</taxon>
        <taxon>Eurotiomycetes</taxon>
        <taxon>Chaetothyriomycetidae</taxon>
        <taxon>Chaetothyriales</taxon>
        <taxon>Cyphellophoraceae</taxon>
        <taxon>Cyphellophora</taxon>
    </lineage>
</organism>
<dbReference type="VEuPathDB" id="FungiDB:HMPREF1541_02982"/>
<gene>
    <name evidence="3" type="ORF">HMPREF1541_02982</name>
</gene>
<dbReference type="Pfam" id="PF02515">
    <property type="entry name" value="CoA_transf_3"/>
    <property type="match status" value="1"/>
</dbReference>
<dbReference type="InParanoid" id="W2RZ50"/>
<dbReference type="InterPro" id="IPR003673">
    <property type="entry name" value="CoA-Trfase_fam_III"/>
</dbReference>
<evidence type="ECO:0000256" key="1">
    <source>
        <dbReference type="ARBA" id="ARBA00008383"/>
    </source>
</evidence>
<dbReference type="Proteomes" id="UP000030752">
    <property type="component" value="Unassembled WGS sequence"/>
</dbReference>
<sequence length="444" mass="48299">MAPSRALIREVCSIRARHAIPRPQRRCFASAPQQGGGPLAGIRVLDMTRVLAGPYCTQMLGDLGAEIIKVEHPTRGDDTRAWGPPYATYQPGTKEGPGESAYFLAVNRNKKSIGLSFQHEEGVKILHELVRTSDVLVENYIPGALKKYKLDYESMRAINPKLIYASITGYGQHGPYSQRAGYDVMVEAEFGLMHITGARDGPPVKVGVAVTDLTTGLYTANAILASLLQRGQDPEAQGQHLDVALSDCQTATLANIASSVLVSGERDGGRWGTAHPSIVPYKGFKTSDGDVMLGGGNDRLYGVLCDRIGKPEWKTDERFVTNNLRVKNRETLENLIEAETKKKTTKEWLAVLEGSGMPYAAINDVKDTLEHEHTAARGMVTEIEHESCGKMKVVSPPVKYGRPGMVGVRSAPPTLGQHTEGVLQEVLGYQVEQVKGLREKGIVA</sequence>
<dbReference type="Gene3D" id="3.30.1540.10">
    <property type="entry name" value="formyl-coa transferase, domain 3"/>
    <property type="match status" value="1"/>
</dbReference>
<dbReference type="PANTHER" id="PTHR48207">
    <property type="entry name" value="SUCCINATE--HYDROXYMETHYLGLUTARATE COA-TRANSFERASE"/>
    <property type="match status" value="1"/>
</dbReference>
<dbReference type="RefSeq" id="XP_008715557.1">
    <property type="nucleotide sequence ID" value="XM_008717335.1"/>
</dbReference>
<comment type="similarity">
    <text evidence="1">Belongs to the CoA-transferase III family.</text>
</comment>
<evidence type="ECO:0008006" key="5">
    <source>
        <dbReference type="Google" id="ProtNLM"/>
    </source>
</evidence>
<dbReference type="FunFam" id="3.30.1540.10:FF:000005">
    <property type="entry name" value="succinate--hydroxymethylglutarate CoA-transferase isoform X4"/>
    <property type="match status" value="1"/>
</dbReference>
<protein>
    <recommendedName>
        <fullName evidence="5">Formyl-CoA transferase</fullName>
    </recommendedName>
</protein>
<dbReference type="HOGENOM" id="CLU_033975_0_1_1"/>
<dbReference type="GO" id="GO:0005739">
    <property type="term" value="C:mitochondrion"/>
    <property type="evidence" value="ECO:0007669"/>
    <property type="project" value="TreeGrafter"/>
</dbReference>
<evidence type="ECO:0000256" key="2">
    <source>
        <dbReference type="ARBA" id="ARBA00022679"/>
    </source>
</evidence>
<dbReference type="OrthoDB" id="5863171at2759"/>
<keyword evidence="4" id="KW-1185">Reference proteome</keyword>
<dbReference type="InterPro" id="IPR050483">
    <property type="entry name" value="CoA-transferase_III_domain"/>
</dbReference>
<keyword evidence="2" id="KW-0808">Transferase</keyword>
<dbReference type="EMBL" id="KB822719">
    <property type="protein sequence ID" value="ETN41048.1"/>
    <property type="molecule type" value="Genomic_DNA"/>
</dbReference>
<dbReference type="eggNOG" id="KOG3957">
    <property type="taxonomic scope" value="Eukaryota"/>
</dbReference>
<accession>W2RZ50</accession>
<dbReference type="STRING" id="1220924.W2RZ50"/>
<proteinExistence type="inferred from homology"/>
<dbReference type="SUPFAM" id="SSF89796">
    <property type="entry name" value="CoA-transferase family III (CaiB/BaiF)"/>
    <property type="match status" value="1"/>
</dbReference>
<dbReference type="PANTHER" id="PTHR48207:SF3">
    <property type="entry name" value="SUCCINATE--HYDROXYMETHYLGLUTARATE COA-TRANSFERASE"/>
    <property type="match status" value="1"/>
</dbReference>
<name>W2RZ50_CYPE1</name>
<dbReference type="GeneID" id="19970321"/>
<dbReference type="Gene3D" id="3.40.50.10540">
    <property type="entry name" value="Crotonobetainyl-coa:carnitine coa-transferase, domain 1"/>
    <property type="match status" value="1"/>
</dbReference>
<evidence type="ECO:0000313" key="4">
    <source>
        <dbReference type="Proteomes" id="UP000030752"/>
    </source>
</evidence>
<dbReference type="InterPro" id="IPR023606">
    <property type="entry name" value="CoA-Trfase_III_dom_1_sf"/>
</dbReference>
<dbReference type="InterPro" id="IPR044855">
    <property type="entry name" value="CoA-Trfase_III_dom3_sf"/>
</dbReference>
<evidence type="ECO:0000313" key="3">
    <source>
        <dbReference type="EMBL" id="ETN41048.1"/>
    </source>
</evidence>
<dbReference type="GO" id="GO:0047369">
    <property type="term" value="F:succinate-hydroxymethylglutarate CoA-transferase activity"/>
    <property type="evidence" value="ECO:0007669"/>
    <property type="project" value="TreeGrafter"/>
</dbReference>
<reference evidence="3 4" key="1">
    <citation type="submission" date="2013-03" db="EMBL/GenBank/DDBJ databases">
        <title>The Genome Sequence of Phialophora europaea CBS 101466.</title>
        <authorList>
            <consortium name="The Broad Institute Genomics Platform"/>
            <person name="Cuomo C."/>
            <person name="de Hoog S."/>
            <person name="Gorbushina A."/>
            <person name="Walker B."/>
            <person name="Young S.K."/>
            <person name="Zeng Q."/>
            <person name="Gargeya S."/>
            <person name="Fitzgerald M."/>
            <person name="Haas B."/>
            <person name="Abouelleil A."/>
            <person name="Allen A.W."/>
            <person name="Alvarado L."/>
            <person name="Arachchi H.M."/>
            <person name="Berlin A.M."/>
            <person name="Chapman S.B."/>
            <person name="Gainer-Dewar J."/>
            <person name="Goldberg J."/>
            <person name="Griggs A."/>
            <person name="Gujja S."/>
            <person name="Hansen M."/>
            <person name="Howarth C."/>
            <person name="Imamovic A."/>
            <person name="Ireland A."/>
            <person name="Larimer J."/>
            <person name="McCowan C."/>
            <person name="Murphy C."/>
            <person name="Pearson M."/>
            <person name="Poon T.W."/>
            <person name="Priest M."/>
            <person name="Roberts A."/>
            <person name="Saif S."/>
            <person name="Shea T."/>
            <person name="Sisk P."/>
            <person name="Sykes S."/>
            <person name="Wortman J."/>
            <person name="Nusbaum C."/>
            <person name="Birren B."/>
        </authorList>
    </citation>
    <scope>NUCLEOTIDE SEQUENCE [LARGE SCALE GENOMIC DNA]</scope>
    <source>
        <strain evidence="3 4">CBS 101466</strain>
    </source>
</reference>
<dbReference type="AlphaFoldDB" id="W2RZ50"/>